<proteinExistence type="predicted"/>
<comment type="caution">
    <text evidence="1">The sequence shown here is derived from an EMBL/GenBank/DDBJ whole genome shotgun (WGS) entry which is preliminary data.</text>
</comment>
<gene>
    <name evidence="1" type="ORF">AMD01_02420</name>
</gene>
<dbReference type="RefSeq" id="WP_053399786.1">
    <property type="nucleotide sequence ID" value="NZ_JAMAUM010000002.1"/>
</dbReference>
<organism evidence="1 2">
    <name type="scientific">Priestia koreensis</name>
    <dbReference type="NCBI Taxonomy" id="284581"/>
    <lineage>
        <taxon>Bacteria</taxon>
        <taxon>Bacillati</taxon>
        <taxon>Bacillota</taxon>
        <taxon>Bacilli</taxon>
        <taxon>Bacillales</taxon>
        <taxon>Bacillaceae</taxon>
        <taxon>Priestia</taxon>
    </lineage>
</organism>
<name>A0A0M0LI95_9BACI</name>
<dbReference type="PATRIC" id="fig|284581.3.peg.751"/>
<dbReference type="EMBL" id="LILC01000002">
    <property type="protein sequence ID" value="KOO50622.1"/>
    <property type="molecule type" value="Genomic_DNA"/>
</dbReference>
<sequence length="94" mass="10889">MIGRKKNVHDLVIPFVLSVCFGEESGIKLLSYEVDNFTVWEGLASFSLFIQIAMSLKPNIRNECEKVQQMIMDEFKAVANYTIREVRIYVKEIL</sequence>
<reference evidence="2" key="1">
    <citation type="submission" date="2015-08" db="EMBL/GenBank/DDBJ databases">
        <title>Fjat-14210 dsm16467.</title>
        <authorList>
            <person name="Liu B."/>
            <person name="Wang J."/>
            <person name="Zhu Y."/>
            <person name="Liu G."/>
            <person name="Chen Q."/>
            <person name="Chen Z."/>
            <person name="Lan J."/>
            <person name="Che J."/>
            <person name="Ge C."/>
            <person name="Shi H."/>
            <person name="Pan Z."/>
            <person name="Liu X."/>
        </authorList>
    </citation>
    <scope>NUCLEOTIDE SEQUENCE [LARGE SCALE GENOMIC DNA]</scope>
    <source>
        <strain evidence="2">DSM 16467</strain>
    </source>
</reference>
<evidence type="ECO:0000313" key="1">
    <source>
        <dbReference type="EMBL" id="KOO50622.1"/>
    </source>
</evidence>
<dbReference type="Proteomes" id="UP000037558">
    <property type="component" value="Unassembled WGS sequence"/>
</dbReference>
<keyword evidence="2" id="KW-1185">Reference proteome</keyword>
<protein>
    <submittedName>
        <fullName evidence="1">Uncharacterized protein</fullName>
    </submittedName>
</protein>
<accession>A0A0M0LI95</accession>
<evidence type="ECO:0000313" key="2">
    <source>
        <dbReference type="Proteomes" id="UP000037558"/>
    </source>
</evidence>
<dbReference type="AlphaFoldDB" id="A0A0M0LI95"/>